<keyword evidence="3" id="KW-1185">Reference proteome</keyword>
<comment type="caution">
    <text evidence="2">The sequence shown here is derived from an EMBL/GenBank/DDBJ whole genome shotgun (WGS) entry which is preliminary data.</text>
</comment>
<sequence>MILPKVRDPRLVTIRRGGTLTDADHRRLALWAATCAEHVLHLFEDAQGSDPRPREAIEAARAWARDEMSMMDARALGGHAMGAARRLHKAPRYAAYAAGQAACVGHVAEHDLGAAAYAIKAVRAANPGVPIAGRTERDWQRRQLDSSIRSLVLEDQARRDAICWSVFTE</sequence>
<accession>A0ABP8KM14</accession>
<name>A0ABP8KM14_9MICO</name>
<dbReference type="Pfam" id="PF21805">
    <property type="entry name" value="Imm5_like"/>
    <property type="match status" value="1"/>
</dbReference>
<evidence type="ECO:0000313" key="2">
    <source>
        <dbReference type="EMBL" id="GAA4409796.1"/>
    </source>
</evidence>
<gene>
    <name evidence="2" type="ORF">GCM10023168_28860</name>
</gene>
<evidence type="ECO:0000313" key="3">
    <source>
        <dbReference type="Proteomes" id="UP001500945"/>
    </source>
</evidence>
<proteinExistence type="predicted"/>
<dbReference type="InterPro" id="IPR048667">
    <property type="entry name" value="Imm5-like"/>
</dbReference>
<dbReference type="RefSeq" id="WP_345207220.1">
    <property type="nucleotide sequence ID" value="NZ_BAABGM010000017.1"/>
</dbReference>
<protein>
    <recommendedName>
        <fullName evidence="1">Imm-5-like domain-containing protein</fullName>
    </recommendedName>
</protein>
<organism evidence="2 3">
    <name type="scientific">Fodinibacter luteus</name>
    <dbReference type="NCBI Taxonomy" id="552064"/>
    <lineage>
        <taxon>Bacteria</taxon>
        <taxon>Bacillati</taxon>
        <taxon>Actinomycetota</taxon>
        <taxon>Actinomycetes</taxon>
        <taxon>Micrococcales</taxon>
        <taxon>Intrasporangiaceae</taxon>
        <taxon>Fodinibacter (ex Wang et al. 2009)</taxon>
    </lineage>
</organism>
<evidence type="ECO:0000259" key="1">
    <source>
        <dbReference type="Pfam" id="PF21805"/>
    </source>
</evidence>
<dbReference type="EMBL" id="BAABGM010000017">
    <property type="protein sequence ID" value="GAA4409796.1"/>
    <property type="molecule type" value="Genomic_DNA"/>
</dbReference>
<feature type="domain" description="Imm-5-like" evidence="1">
    <location>
        <begin position="19"/>
        <end position="145"/>
    </location>
</feature>
<reference evidence="3" key="1">
    <citation type="journal article" date="2019" name="Int. J. Syst. Evol. Microbiol.">
        <title>The Global Catalogue of Microorganisms (GCM) 10K type strain sequencing project: providing services to taxonomists for standard genome sequencing and annotation.</title>
        <authorList>
            <consortium name="The Broad Institute Genomics Platform"/>
            <consortium name="The Broad Institute Genome Sequencing Center for Infectious Disease"/>
            <person name="Wu L."/>
            <person name="Ma J."/>
        </authorList>
    </citation>
    <scope>NUCLEOTIDE SEQUENCE [LARGE SCALE GENOMIC DNA]</scope>
    <source>
        <strain evidence="3">JCM 17809</strain>
    </source>
</reference>
<dbReference type="Proteomes" id="UP001500945">
    <property type="component" value="Unassembled WGS sequence"/>
</dbReference>